<keyword evidence="8 12" id="KW-0472">Membrane</keyword>
<organism evidence="14 15">
    <name type="scientific">Vreelandella arcis</name>
    <dbReference type="NCBI Taxonomy" id="416873"/>
    <lineage>
        <taxon>Bacteria</taxon>
        <taxon>Pseudomonadati</taxon>
        <taxon>Pseudomonadota</taxon>
        <taxon>Gammaproteobacteria</taxon>
        <taxon>Oceanospirillales</taxon>
        <taxon>Halomonadaceae</taxon>
        <taxon>Vreelandella</taxon>
    </lineage>
</organism>
<dbReference type="Proteomes" id="UP000199677">
    <property type="component" value="Unassembled WGS sequence"/>
</dbReference>
<dbReference type="Pfam" id="PF12019">
    <property type="entry name" value="GspH"/>
    <property type="match status" value="1"/>
</dbReference>
<dbReference type="EMBL" id="FNII01000018">
    <property type="protein sequence ID" value="SDO26501.1"/>
    <property type="molecule type" value="Genomic_DNA"/>
</dbReference>
<dbReference type="STRING" id="416873.SAMN04487951_11844"/>
<name>A0A1H0I5Y0_9GAMM</name>
<dbReference type="GO" id="GO:0015628">
    <property type="term" value="P:protein secretion by the type II secretion system"/>
    <property type="evidence" value="ECO:0007669"/>
    <property type="project" value="InterPro"/>
</dbReference>
<evidence type="ECO:0000256" key="3">
    <source>
        <dbReference type="ARBA" id="ARBA00022475"/>
    </source>
</evidence>
<evidence type="ECO:0000256" key="12">
    <source>
        <dbReference type="SAM" id="Phobius"/>
    </source>
</evidence>
<reference evidence="15" key="1">
    <citation type="submission" date="2016-10" db="EMBL/GenBank/DDBJ databases">
        <authorList>
            <person name="Varghese N."/>
            <person name="Submissions S."/>
        </authorList>
    </citation>
    <scope>NUCLEOTIDE SEQUENCE [LARGE SCALE GENOMIC DNA]</scope>
    <source>
        <strain evidence="15">CGMCC 1.6494</strain>
    </source>
</reference>
<dbReference type="NCBIfam" id="TIGR02532">
    <property type="entry name" value="IV_pilin_GFxxxE"/>
    <property type="match status" value="1"/>
</dbReference>
<feature type="transmembrane region" description="Helical" evidence="12">
    <location>
        <begin position="20"/>
        <end position="40"/>
    </location>
</feature>
<feature type="region of interest" description="Disordered" evidence="11">
    <location>
        <begin position="78"/>
        <end position="105"/>
    </location>
</feature>
<dbReference type="SUPFAM" id="SSF54523">
    <property type="entry name" value="Pili subunits"/>
    <property type="match status" value="1"/>
</dbReference>
<feature type="compositionally biased region" description="Basic and acidic residues" evidence="11">
    <location>
        <begin position="91"/>
        <end position="105"/>
    </location>
</feature>
<sequence length="201" mass="21828">MQSVKGRPVTVGDPVQQRGFTLIELMLTLIIASLLMMVAVPSFSTFMARQQLAGDVNQLLSVMTFARSEAIKQRQPITVSFSPPNTPISTRRPDECRDGERVNDSGDDGPRYAYATWCYWAESPQNEGDAAIMRVGQAANITQPEGHFSLVFESLGDADISGCGDGDSQCEMTLAPADPEDAIDPVTIRVRETGSLRKVAS</sequence>
<evidence type="ECO:0000256" key="6">
    <source>
        <dbReference type="ARBA" id="ARBA00022692"/>
    </source>
</evidence>
<evidence type="ECO:0000256" key="11">
    <source>
        <dbReference type="SAM" id="MobiDB-lite"/>
    </source>
</evidence>
<keyword evidence="6 12" id="KW-0812">Transmembrane</keyword>
<dbReference type="InterPro" id="IPR045584">
    <property type="entry name" value="Pilin-like"/>
</dbReference>
<dbReference type="GO" id="GO:0005886">
    <property type="term" value="C:plasma membrane"/>
    <property type="evidence" value="ECO:0007669"/>
    <property type="project" value="UniProtKB-SubCell"/>
</dbReference>
<evidence type="ECO:0000256" key="7">
    <source>
        <dbReference type="ARBA" id="ARBA00022989"/>
    </source>
</evidence>
<comment type="subcellular location">
    <subcellularLocation>
        <location evidence="1">Cell inner membrane</location>
        <topology evidence="1">Single-pass membrane protein</topology>
    </subcellularLocation>
</comment>
<evidence type="ECO:0000256" key="1">
    <source>
        <dbReference type="ARBA" id="ARBA00004377"/>
    </source>
</evidence>
<gene>
    <name evidence="14" type="ORF">SAMN04487951_11844</name>
</gene>
<evidence type="ECO:0000256" key="2">
    <source>
        <dbReference type="ARBA" id="ARBA00021549"/>
    </source>
</evidence>
<comment type="similarity">
    <text evidence="9">Belongs to the GSP H family.</text>
</comment>
<evidence type="ECO:0000256" key="4">
    <source>
        <dbReference type="ARBA" id="ARBA00022481"/>
    </source>
</evidence>
<dbReference type="InterPro" id="IPR012902">
    <property type="entry name" value="N_methyl_site"/>
</dbReference>
<dbReference type="PROSITE" id="PS00409">
    <property type="entry name" value="PROKAR_NTER_METHYL"/>
    <property type="match status" value="1"/>
</dbReference>
<evidence type="ECO:0000313" key="14">
    <source>
        <dbReference type="EMBL" id="SDO26501.1"/>
    </source>
</evidence>
<keyword evidence="4" id="KW-0488">Methylation</keyword>
<evidence type="ECO:0000313" key="15">
    <source>
        <dbReference type="Proteomes" id="UP000199677"/>
    </source>
</evidence>
<keyword evidence="15" id="KW-1185">Reference proteome</keyword>
<keyword evidence="7 12" id="KW-1133">Transmembrane helix</keyword>
<evidence type="ECO:0000256" key="9">
    <source>
        <dbReference type="ARBA" id="ARBA00025772"/>
    </source>
</evidence>
<dbReference type="Gene3D" id="3.30.700.10">
    <property type="entry name" value="Glycoprotein, Type 4 Pilin"/>
    <property type="match status" value="1"/>
</dbReference>
<protein>
    <recommendedName>
        <fullName evidence="2">Type II secretion system protein H</fullName>
    </recommendedName>
    <alternativeName>
        <fullName evidence="10">General secretion pathway protein H</fullName>
    </alternativeName>
</protein>
<evidence type="ECO:0000256" key="10">
    <source>
        <dbReference type="ARBA" id="ARBA00030775"/>
    </source>
</evidence>
<dbReference type="OrthoDB" id="6367648at2"/>
<feature type="compositionally biased region" description="Polar residues" evidence="11">
    <location>
        <begin position="78"/>
        <end position="89"/>
    </location>
</feature>
<evidence type="ECO:0000259" key="13">
    <source>
        <dbReference type="Pfam" id="PF12019"/>
    </source>
</evidence>
<proteinExistence type="inferred from homology"/>
<feature type="domain" description="General secretion pathway GspH" evidence="13">
    <location>
        <begin position="56"/>
        <end position="156"/>
    </location>
</feature>
<evidence type="ECO:0000256" key="5">
    <source>
        <dbReference type="ARBA" id="ARBA00022519"/>
    </source>
</evidence>
<keyword evidence="3" id="KW-1003">Cell membrane</keyword>
<dbReference type="Pfam" id="PF07963">
    <property type="entry name" value="N_methyl"/>
    <property type="match status" value="1"/>
</dbReference>
<dbReference type="GO" id="GO:0015627">
    <property type="term" value="C:type II protein secretion system complex"/>
    <property type="evidence" value="ECO:0007669"/>
    <property type="project" value="InterPro"/>
</dbReference>
<keyword evidence="5" id="KW-0997">Cell inner membrane</keyword>
<evidence type="ECO:0000256" key="8">
    <source>
        <dbReference type="ARBA" id="ARBA00023136"/>
    </source>
</evidence>
<dbReference type="InterPro" id="IPR022346">
    <property type="entry name" value="T2SS_GspH"/>
</dbReference>
<accession>A0A1H0I5Y0</accession>
<dbReference type="AlphaFoldDB" id="A0A1H0I5Y0"/>